<comment type="caution">
    <text evidence="2">The sequence shown here is derived from an EMBL/GenBank/DDBJ whole genome shotgun (WGS) entry which is preliminary data.</text>
</comment>
<evidence type="ECO:0000313" key="3">
    <source>
        <dbReference type="Proteomes" id="UP000748531"/>
    </source>
</evidence>
<dbReference type="PANTHER" id="PTHR31516:SF17">
    <property type="entry name" value="STABILIZER OF AXONEMAL MICROTUBULES 2"/>
    <property type="match status" value="1"/>
</dbReference>
<dbReference type="GO" id="GO:0036126">
    <property type="term" value="C:sperm flagellum"/>
    <property type="evidence" value="ECO:0007669"/>
    <property type="project" value="TreeGrafter"/>
</dbReference>
<evidence type="ECO:0008006" key="4">
    <source>
        <dbReference type="Google" id="ProtNLM"/>
    </source>
</evidence>
<dbReference type="EMBL" id="LUCH01001668">
    <property type="protein sequence ID" value="KAF5402678.1"/>
    <property type="molecule type" value="Genomic_DNA"/>
</dbReference>
<dbReference type="GO" id="GO:0005879">
    <property type="term" value="C:axonemal microtubule"/>
    <property type="evidence" value="ECO:0007669"/>
    <property type="project" value="TreeGrafter"/>
</dbReference>
<gene>
    <name evidence="2" type="ORF">PHET_04171</name>
</gene>
<organism evidence="2 3">
    <name type="scientific">Paragonimus heterotremus</name>
    <dbReference type="NCBI Taxonomy" id="100268"/>
    <lineage>
        <taxon>Eukaryota</taxon>
        <taxon>Metazoa</taxon>
        <taxon>Spiralia</taxon>
        <taxon>Lophotrochozoa</taxon>
        <taxon>Platyhelminthes</taxon>
        <taxon>Trematoda</taxon>
        <taxon>Digenea</taxon>
        <taxon>Plagiorchiida</taxon>
        <taxon>Troglotremata</taxon>
        <taxon>Troglotrematidae</taxon>
        <taxon>Paragonimus</taxon>
    </lineage>
</organism>
<sequence>MFPRLILFFHPPTLQPPFHRRHRCPHNPKKTAVTGPCEISEYTNKYVAYSVKPVESCKPPHRGVQAEGKMASDTTHRNDFIPHPLSMQASCKKDAIYEPPTQLFDGMSTYNKEYTTKPICKTDPIKPPSKRNLSAKFVGEPTYRADYRQWEIEQRKPHVAAAYTAPTEPFGGLATYTTDYTPHYVPPPQSCKPIHLYSGPDVPFGGISDYRDAYRKPNVAERTRPIVNKECTQRSGVPMEGVSTHMRDYDWKTGGPSASCKPIYKGIHSESPFQSDTTHRADFKQWPQGLSRVESIHHAGAYEPPKGCMDTDTTYMRDYHPHNESTKAQPAGPKYNRLTNLSPFEGTTDYRDSYRAWDVVPRVHGVGPGSSYYRSITPFDGQSTSKQHYLPHWGCKPALSCKPHPRVSDNQGEFDGATMYRLEYTPKSIEPCPTLLLNTERSSYTYAQQNEQGHLLYYKKTETESNFQPVTDNGQNNLGGNTLRAAPVAVAN</sequence>
<accession>A0A8J4SNR9</accession>
<dbReference type="GO" id="GO:0008017">
    <property type="term" value="F:microtubule binding"/>
    <property type="evidence" value="ECO:0007669"/>
    <property type="project" value="InterPro"/>
</dbReference>
<dbReference type="PANTHER" id="PTHR31516">
    <property type="entry name" value="STABILIZER OF AXONEMAL MICROTUBULES 2"/>
    <property type="match status" value="1"/>
</dbReference>
<protein>
    <recommendedName>
        <fullName evidence="4">Stabilizer of axonemal microtubules 2</fullName>
    </recommendedName>
</protein>
<dbReference type="OrthoDB" id="6219625at2759"/>
<keyword evidence="3" id="KW-1185">Reference proteome</keyword>
<reference evidence="2" key="1">
    <citation type="submission" date="2019-05" db="EMBL/GenBank/DDBJ databases">
        <title>Annotation for the trematode Paragonimus heterotremus.</title>
        <authorList>
            <person name="Choi Y.-J."/>
        </authorList>
    </citation>
    <scope>NUCLEOTIDE SEQUENCE</scope>
    <source>
        <strain evidence="2">LC</strain>
    </source>
</reference>
<dbReference type="AlphaFoldDB" id="A0A8J4SNR9"/>
<dbReference type="GO" id="GO:0005814">
    <property type="term" value="C:centriole"/>
    <property type="evidence" value="ECO:0007669"/>
    <property type="project" value="TreeGrafter"/>
</dbReference>
<name>A0A8J4SNR9_9TREM</name>
<dbReference type="Pfam" id="PF05217">
    <property type="entry name" value="SAXO1-2"/>
    <property type="match status" value="1"/>
</dbReference>
<dbReference type="InterPro" id="IPR033336">
    <property type="entry name" value="SAXO1/2"/>
</dbReference>
<dbReference type="Proteomes" id="UP000748531">
    <property type="component" value="Unassembled WGS sequence"/>
</dbReference>
<evidence type="ECO:0000313" key="2">
    <source>
        <dbReference type="EMBL" id="KAF5402678.1"/>
    </source>
</evidence>
<dbReference type="GO" id="GO:0036064">
    <property type="term" value="C:ciliary basal body"/>
    <property type="evidence" value="ECO:0007669"/>
    <property type="project" value="TreeGrafter"/>
</dbReference>
<comment type="similarity">
    <text evidence="1">Belongs to the FAM154 family.</text>
</comment>
<proteinExistence type="inferred from homology"/>
<evidence type="ECO:0000256" key="1">
    <source>
        <dbReference type="ARBA" id="ARBA00008738"/>
    </source>
</evidence>